<protein>
    <submittedName>
        <fullName evidence="1">Uncharacterized protein</fullName>
    </submittedName>
</protein>
<organism evidence="1 2">
    <name type="scientific">Macrosiphum euphorbiae</name>
    <name type="common">potato aphid</name>
    <dbReference type="NCBI Taxonomy" id="13131"/>
    <lineage>
        <taxon>Eukaryota</taxon>
        <taxon>Metazoa</taxon>
        <taxon>Ecdysozoa</taxon>
        <taxon>Arthropoda</taxon>
        <taxon>Hexapoda</taxon>
        <taxon>Insecta</taxon>
        <taxon>Pterygota</taxon>
        <taxon>Neoptera</taxon>
        <taxon>Paraneoptera</taxon>
        <taxon>Hemiptera</taxon>
        <taxon>Sternorrhyncha</taxon>
        <taxon>Aphidomorpha</taxon>
        <taxon>Aphidoidea</taxon>
        <taxon>Aphididae</taxon>
        <taxon>Macrosiphini</taxon>
        <taxon>Macrosiphum</taxon>
    </lineage>
</organism>
<reference evidence="1 2" key="1">
    <citation type="submission" date="2023-01" db="EMBL/GenBank/DDBJ databases">
        <authorList>
            <person name="Whitehead M."/>
        </authorList>
    </citation>
    <scope>NUCLEOTIDE SEQUENCE [LARGE SCALE GENOMIC DNA]</scope>
</reference>
<gene>
    <name evidence="1" type="ORF">MEUPH1_LOCUS29347</name>
</gene>
<dbReference type="Proteomes" id="UP001160148">
    <property type="component" value="Unassembled WGS sequence"/>
</dbReference>
<name>A0AAV0Y7W6_9HEMI</name>
<evidence type="ECO:0000313" key="2">
    <source>
        <dbReference type="Proteomes" id="UP001160148"/>
    </source>
</evidence>
<dbReference type="EMBL" id="CARXXK010001384">
    <property type="protein sequence ID" value="CAI6375909.1"/>
    <property type="molecule type" value="Genomic_DNA"/>
</dbReference>
<comment type="caution">
    <text evidence="1">The sequence shown here is derived from an EMBL/GenBank/DDBJ whole genome shotgun (WGS) entry which is preliminary data.</text>
</comment>
<evidence type="ECO:0000313" key="1">
    <source>
        <dbReference type="EMBL" id="CAI6375909.1"/>
    </source>
</evidence>
<keyword evidence="2" id="KW-1185">Reference proteome</keyword>
<proteinExistence type="predicted"/>
<sequence length="125" mass="14604">MIISVKITDSQIKEKDTVIIYSQVLQNRVQCGNVVTTVRNRQVLTKIVNQTENSIELQPVDLGSLLYEKFEETKIQVCTKFTEGPDSENRVQLLEKSLRLQHLNKEEYQSLKNIFIEFSDVFIRR</sequence>
<accession>A0AAV0Y7W6</accession>
<dbReference type="AlphaFoldDB" id="A0AAV0Y7W6"/>